<dbReference type="Gene3D" id="3.30.497.10">
    <property type="entry name" value="Antithrombin, subunit I, domain 2"/>
    <property type="match status" value="2"/>
</dbReference>
<dbReference type="Pfam" id="PF00079">
    <property type="entry name" value="Serpin"/>
    <property type="match status" value="1"/>
</dbReference>
<proteinExistence type="inferred from homology"/>
<accession>M8C7Q5</accession>
<dbReference type="InterPro" id="IPR042178">
    <property type="entry name" value="Serpin_sf_1"/>
</dbReference>
<protein>
    <submittedName>
        <fullName evidence="4">Putative serpin-Z5</fullName>
    </submittedName>
</protein>
<organism evidence="4">
    <name type="scientific">Aegilops tauschii</name>
    <name type="common">Tausch's goatgrass</name>
    <name type="synonym">Aegilops squarrosa</name>
    <dbReference type="NCBI Taxonomy" id="37682"/>
    <lineage>
        <taxon>Eukaryota</taxon>
        <taxon>Viridiplantae</taxon>
        <taxon>Streptophyta</taxon>
        <taxon>Embryophyta</taxon>
        <taxon>Tracheophyta</taxon>
        <taxon>Spermatophyta</taxon>
        <taxon>Magnoliopsida</taxon>
        <taxon>Liliopsida</taxon>
        <taxon>Poales</taxon>
        <taxon>Poaceae</taxon>
        <taxon>BOP clade</taxon>
        <taxon>Pooideae</taxon>
        <taxon>Triticodae</taxon>
        <taxon>Triticeae</taxon>
        <taxon>Triticinae</taxon>
        <taxon>Aegilops</taxon>
    </lineage>
</organism>
<dbReference type="SMART" id="SM00093">
    <property type="entry name" value="SERPIN"/>
    <property type="match status" value="1"/>
</dbReference>
<dbReference type="PANTHER" id="PTHR11461:SF313">
    <property type="entry name" value="SERPIN-Z5-RELATED"/>
    <property type="match status" value="1"/>
</dbReference>
<evidence type="ECO:0000259" key="3">
    <source>
        <dbReference type="SMART" id="SM00093"/>
    </source>
</evidence>
<comment type="similarity">
    <text evidence="1 2">Belongs to the serpin family.</text>
</comment>
<dbReference type="InterPro" id="IPR023796">
    <property type="entry name" value="Serpin_dom"/>
</dbReference>
<dbReference type="EnsemblPlants" id="EMT23072">
    <property type="protein sequence ID" value="EMT23072"/>
    <property type="gene ID" value="F775_02748"/>
</dbReference>
<dbReference type="Gene3D" id="6.20.40.10">
    <property type="match status" value="1"/>
</dbReference>
<dbReference type="InterPro" id="IPR042185">
    <property type="entry name" value="Serpin_sf_2"/>
</dbReference>
<name>M8C7Q5_AEGTA</name>
<feature type="domain" description="Serpin" evidence="3">
    <location>
        <begin position="18"/>
        <end position="393"/>
    </location>
</feature>
<evidence type="ECO:0000313" key="4">
    <source>
        <dbReference type="EnsemblPlants" id="EMT23072"/>
    </source>
</evidence>
<dbReference type="ExpressionAtlas" id="M8C7Q5">
    <property type="expression patterns" value="baseline"/>
</dbReference>
<dbReference type="GO" id="GO:0004867">
    <property type="term" value="F:serine-type endopeptidase inhibitor activity"/>
    <property type="evidence" value="ECO:0007669"/>
    <property type="project" value="InterPro"/>
</dbReference>
<dbReference type="AlphaFoldDB" id="M8C7Q5"/>
<sequence length="479" mass="51766">MKARTTALACPGLAAFALRLISELSSASATGNLVFSPLSIYAALALTSAGARGATLQQLLALLGAKSRKDLAKIVRGLSEQALVDRTPGVLALILTCMVPLAAESRGCDERGVCGNYFQVLTNHVWVFGSAAGEAVKQINAWAAAATNTPIDWVLTEQQVSTETDVVVANAVYFKATWDSPFRERNTEDDKFSRLDGTAFDVAFMQSGKKQYIACHQGFKVLKLDYRQGHVWSSPPASFSMCVFLPDDRDGLQGLVQRIASSPDFIRAHLPTRLVSVGDFKLPRFKLAFSADMSDILRRLGLHVAGADMSNMVEDDGTGRPLALSGIVHKAVIEVNEDGTEAAAVTAGLMCGCAPPPKTPPVLVDFVADHPFAFFVIEEESGAIVFAGNILEPSPSIPGENLRRRESVRRAPNFVGRRPEHPWTLGAIDEKQLLGVYSRGMDGRPFVQHEAASCNPILLFACVCLVVAFFFQLVRLLVM</sequence>
<dbReference type="PANTHER" id="PTHR11461">
    <property type="entry name" value="SERINE PROTEASE INHIBITOR, SERPIN"/>
    <property type="match status" value="1"/>
</dbReference>
<dbReference type="InterPro" id="IPR000215">
    <property type="entry name" value="Serpin_fam"/>
</dbReference>
<dbReference type="SUPFAM" id="SSF56574">
    <property type="entry name" value="Serpins"/>
    <property type="match status" value="1"/>
</dbReference>
<dbReference type="InterPro" id="IPR036186">
    <property type="entry name" value="Serpin_sf"/>
</dbReference>
<reference evidence="4" key="1">
    <citation type="submission" date="2015-06" db="UniProtKB">
        <authorList>
            <consortium name="EnsemblPlants"/>
        </authorList>
    </citation>
    <scope>IDENTIFICATION</scope>
</reference>
<evidence type="ECO:0000256" key="2">
    <source>
        <dbReference type="RuleBase" id="RU000411"/>
    </source>
</evidence>
<dbReference type="Gene3D" id="2.30.39.10">
    <property type="entry name" value="Alpha-1-antitrypsin, domain 1"/>
    <property type="match status" value="2"/>
</dbReference>
<evidence type="ECO:0000256" key="1">
    <source>
        <dbReference type="ARBA" id="ARBA00009500"/>
    </source>
</evidence>
<dbReference type="GO" id="GO:0005615">
    <property type="term" value="C:extracellular space"/>
    <property type="evidence" value="ECO:0007669"/>
    <property type="project" value="InterPro"/>
</dbReference>